<feature type="region of interest" description="Disordered" evidence="1">
    <location>
        <begin position="194"/>
        <end position="222"/>
    </location>
</feature>
<sequence>MANFSVNIFDHSSLDLADYDVQTEITSATNGATNGFQEYHGAGPHNGGNTVGSYLYLSPEFWNPHQRPTESTAGFLTADFQMHGQQESPSRDPFGSFSDYGHSASDSKYTASNDIFCHFSSHTDYPLVSAAPNYDWSTMTGDNCEMLDQPLDELPFQQPSCPQTDLADYAQTPVAAPSDDYQNHLDSYQQALYAPENSSTPAAPTKGKLRRKRSRGKPGVEYTCPFNKCPRNRNQPEQGFARHDNYLAHLRTVHKMVIRKRPAGRPRKDSSSRQDYLNSF</sequence>
<keyword evidence="3" id="KW-1185">Reference proteome</keyword>
<reference evidence="2 3" key="1">
    <citation type="journal article" date="2018" name="Nat. Ecol. Evol.">
        <title>Pezizomycetes genomes reveal the molecular basis of ectomycorrhizal truffle lifestyle.</title>
        <authorList>
            <person name="Murat C."/>
            <person name="Payen T."/>
            <person name="Noel B."/>
            <person name="Kuo A."/>
            <person name="Morin E."/>
            <person name="Chen J."/>
            <person name="Kohler A."/>
            <person name="Krizsan K."/>
            <person name="Balestrini R."/>
            <person name="Da Silva C."/>
            <person name="Montanini B."/>
            <person name="Hainaut M."/>
            <person name="Levati E."/>
            <person name="Barry K.W."/>
            <person name="Belfiori B."/>
            <person name="Cichocki N."/>
            <person name="Clum A."/>
            <person name="Dockter R.B."/>
            <person name="Fauchery L."/>
            <person name="Guy J."/>
            <person name="Iotti M."/>
            <person name="Le Tacon F."/>
            <person name="Lindquist E.A."/>
            <person name="Lipzen A."/>
            <person name="Malagnac F."/>
            <person name="Mello A."/>
            <person name="Molinier V."/>
            <person name="Miyauchi S."/>
            <person name="Poulain J."/>
            <person name="Riccioni C."/>
            <person name="Rubini A."/>
            <person name="Sitrit Y."/>
            <person name="Splivallo R."/>
            <person name="Traeger S."/>
            <person name="Wang M."/>
            <person name="Zifcakova L."/>
            <person name="Wipf D."/>
            <person name="Zambonelli A."/>
            <person name="Paolocci F."/>
            <person name="Nowrousian M."/>
            <person name="Ottonello S."/>
            <person name="Baldrian P."/>
            <person name="Spatafora J.W."/>
            <person name="Henrissat B."/>
            <person name="Nagy L.G."/>
            <person name="Aury J.M."/>
            <person name="Wincker P."/>
            <person name="Grigoriev I.V."/>
            <person name="Bonfante P."/>
            <person name="Martin F.M."/>
        </authorList>
    </citation>
    <scope>NUCLEOTIDE SEQUENCE [LARGE SCALE GENOMIC DNA]</scope>
    <source>
        <strain evidence="2 3">RN42</strain>
    </source>
</reference>
<proteinExistence type="predicted"/>
<accession>A0A3N4HS74</accession>
<dbReference type="EMBL" id="ML119756">
    <property type="protein sequence ID" value="RPA75836.1"/>
    <property type="molecule type" value="Genomic_DNA"/>
</dbReference>
<evidence type="ECO:0000313" key="3">
    <source>
        <dbReference type="Proteomes" id="UP000275078"/>
    </source>
</evidence>
<protein>
    <submittedName>
        <fullName evidence="2">Uncharacterized protein</fullName>
    </submittedName>
</protein>
<gene>
    <name evidence="2" type="ORF">BJ508DRAFT_311645</name>
</gene>
<feature type="compositionally biased region" description="Basic residues" evidence="1">
    <location>
        <begin position="207"/>
        <end position="216"/>
    </location>
</feature>
<organism evidence="2 3">
    <name type="scientific">Ascobolus immersus RN42</name>
    <dbReference type="NCBI Taxonomy" id="1160509"/>
    <lineage>
        <taxon>Eukaryota</taxon>
        <taxon>Fungi</taxon>
        <taxon>Dikarya</taxon>
        <taxon>Ascomycota</taxon>
        <taxon>Pezizomycotina</taxon>
        <taxon>Pezizomycetes</taxon>
        <taxon>Pezizales</taxon>
        <taxon>Ascobolaceae</taxon>
        <taxon>Ascobolus</taxon>
    </lineage>
</organism>
<evidence type="ECO:0000256" key="1">
    <source>
        <dbReference type="SAM" id="MobiDB-lite"/>
    </source>
</evidence>
<name>A0A3N4HS74_ASCIM</name>
<dbReference type="AlphaFoldDB" id="A0A3N4HS74"/>
<evidence type="ECO:0000313" key="2">
    <source>
        <dbReference type="EMBL" id="RPA75836.1"/>
    </source>
</evidence>
<dbReference type="Proteomes" id="UP000275078">
    <property type="component" value="Unassembled WGS sequence"/>
</dbReference>
<feature type="region of interest" description="Disordered" evidence="1">
    <location>
        <begin position="259"/>
        <end position="280"/>
    </location>
</feature>